<dbReference type="NCBIfam" id="TIGR00229">
    <property type="entry name" value="sensory_box"/>
    <property type="match status" value="1"/>
</dbReference>
<dbReference type="PROSITE" id="PS50112">
    <property type="entry name" value="PAS"/>
    <property type="match status" value="1"/>
</dbReference>
<gene>
    <name evidence="2" type="ORF">IQ260_26035</name>
</gene>
<dbReference type="CDD" id="cd00130">
    <property type="entry name" value="PAS"/>
    <property type="match status" value="1"/>
</dbReference>
<protein>
    <submittedName>
        <fullName evidence="2">PAS domain-containing protein</fullName>
    </submittedName>
</protein>
<sequence>MQHKKIVQINSRAASLFGQTPDELLHLPSITSLIAYEDLDRVRSGLRQCYANPHQRLTLNFGITHKSGQVVAIAAQAIAFEFHQKPAALLLLSRINEASV</sequence>
<name>A0A928ZZ52_LEPEC</name>
<dbReference type="InterPro" id="IPR013655">
    <property type="entry name" value="PAS_fold_3"/>
</dbReference>
<dbReference type="InterPro" id="IPR035965">
    <property type="entry name" value="PAS-like_dom_sf"/>
</dbReference>
<organism evidence="2 3">
    <name type="scientific">Leptolyngbya cf. ectocarpi LEGE 11479</name>
    <dbReference type="NCBI Taxonomy" id="1828722"/>
    <lineage>
        <taxon>Bacteria</taxon>
        <taxon>Bacillati</taxon>
        <taxon>Cyanobacteriota</taxon>
        <taxon>Cyanophyceae</taxon>
        <taxon>Leptolyngbyales</taxon>
        <taxon>Leptolyngbyaceae</taxon>
        <taxon>Leptolyngbya group</taxon>
        <taxon>Leptolyngbya</taxon>
    </lineage>
</organism>
<evidence type="ECO:0000313" key="3">
    <source>
        <dbReference type="Proteomes" id="UP000615026"/>
    </source>
</evidence>
<dbReference type="Gene3D" id="3.30.450.20">
    <property type="entry name" value="PAS domain"/>
    <property type="match status" value="1"/>
</dbReference>
<dbReference type="AlphaFoldDB" id="A0A928ZZ52"/>
<proteinExistence type="predicted"/>
<comment type="caution">
    <text evidence="2">The sequence shown here is derived from an EMBL/GenBank/DDBJ whole genome shotgun (WGS) entry which is preliminary data.</text>
</comment>
<accession>A0A928ZZ52</accession>
<keyword evidence="3" id="KW-1185">Reference proteome</keyword>
<evidence type="ECO:0000313" key="2">
    <source>
        <dbReference type="EMBL" id="MBE9070106.1"/>
    </source>
</evidence>
<dbReference type="Proteomes" id="UP000615026">
    <property type="component" value="Unassembled WGS sequence"/>
</dbReference>
<dbReference type="Pfam" id="PF08447">
    <property type="entry name" value="PAS_3"/>
    <property type="match status" value="1"/>
</dbReference>
<dbReference type="SUPFAM" id="SSF55785">
    <property type="entry name" value="PYP-like sensor domain (PAS domain)"/>
    <property type="match status" value="1"/>
</dbReference>
<dbReference type="InterPro" id="IPR000014">
    <property type="entry name" value="PAS"/>
</dbReference>
<dbReference type="EMBL" id="JADEXP010000374">
    <property type="protein sequence ID" value="MBE9070106.1"/>
    <property type="molecule type" value="Genomic_DNA"/>
</dbReference>
<reference evidence="2" key="1">
    <citation type="submission" date="2020-10" db="EMBL/GenBank/DDBJ databases">
        <authorList>
            <person name="Castelo-Branco R."/>
            <person name="Eusebio N."/>
            <person name="Adriana R."/>
            <person name="Vieira A."/>
            <person name="Brugerolle De Fraissinette N."/>
            <person name="Rezende De Castro R."/>
            <person name="Schneider M.P."/>
            <person name="Vasconcelos V."/>
            <person name="Leao P.N."/>
        </authorList>
    </citation>
    <scope>NUCLEOTIDE SEQUENCE</scope>
    <source>
        <strain evidence="2">LEGE 11479</strain>
    </source>
</reference>
<feature type="domain" description="PAS" evidence="1">
    <location>
        <begin position="1"/>
        <end position="53"/>
    </location>
</feature>
<evidence type="ECO:0000259" key="1">
    <source>
        <dbReference type="PROSITE" id="PS50112"/>
    </source>
</evidence>